<dbReference type="AlphaFoldDB" id="A0A5C3E7R8"/>
<evidence type="ECO:0000313" key="3">
    <source>
        <dbReference type="EMBL" id="SPO26498.1"/>
    </source>
</evidence>
<feature type="region of interest" description="Disordered" evidence="1">
    <location>
        <begin position="91"/>
        <end position="111"/>
    </location>
</feature>
<reference evidence="3 4" key="1">
    <citation type="submission" date="2018-03" db="EMBL/GenBank/DDBJ databases">
        <authorList>
            <person name="Guldener U."/>
        </authorList>
    </citation>
    <scope>NUCLEOTIDE SEQUENCE [LARGE SCALE GENOMIC DNA]</scope>
    <source>
        <strain evidence="3 4">NBRC100155</strain>
    </source>
</reference>
<feature type="compositionally biased region" description="Basic residues" evidence="1">
    <location>
        <begin position="102"/>
        <end position="111"/>
    </location>
</feature>
<feature type="chain" id="PRO_5023090072" evidence="2">
    <location>
        <begin position="31"/>
        <end position="111"/>
    </location>
</feature>
<keyword evidence="2" id="KW-0732">Signal</keyword>
<evidence type="ECO:0000256" key="2">
    <source>
        <dbReference type="SAM" id="SignalP"/>
    </source>
</evidence>
<feature type="signal peptide" evidence="2">
    <location>
        <begin position="1"/>
        <end position="30"/>
    </location>
</feature>
<gene>
    <name evidence="3" type="ORF">UTRI_04087</name>
</gene>
<dbReference type="PROSITE" id="PS51257">
    <property type="entry name" value="PROKAR_LIPOPROTEIN"/>
    <property type="match status" value="1"/>
</dbReference>
<accession>A0A5C3E7R8</accession>
<sequence>MNGDERRAAKWKTDRVCLVIVQMLLSGCEWQSNGNADENREGEGTVEREDRWISSAKRCGLASRSQTTTCKRGDACSILSVSLQGMYKCPGRVIPSDSRYPHQQRKRPRGP</sequence>
<evidence type="ECO:0000256" key="1">
    <source>
        <dbReference type="SAM" id="MobiDB-lite"/>
    </source>
</evidence>
<proteinExistence type="predicted"/>
<dbReference type="Proteomes" id="UP000324022">
    <property type="component" value="Unassembled WGS sequence"/>
</dbReference>
<keyword evidence="4" id="KW-1185">Reference proteome</keyword>
<name>A0A5C3E7R8_9BASI</name>
<dbReference type="EMBL" id="OOIN01000014">
    <property type="protein sequence ID" value="SPO26498.1"/>
    <property type="molecule type" value="Genomic_DNA"/>
</dbReference>
<evidence type="ECO:0000313" key="4">
    <source>
        <dbReference type="Proteomes" id="UP000324022"/>
    </source>
</evidence>
<protein>
    <submittedName>
        <fullName evidence="3">Uncharacterized protein</fullName>
    </submittedName>
</protein>
<organism evidence="3 4">
    <name type="scientific">Ustilago trichophora</name>
    <dbReference type="NCBI Taxonomy" id="86804"/>
    <lineage>
        <taxon>Eukaryota</taxon>
        <taxon>Fungi</taxon>
        <taxon>Dikarya</taxon>
        <taxon>Basidiomycota</taxon>
        <taxon>Ustilaginomycotina</taxon>
        <taxon>Ustilaginomycetes</taxon>
        <taxon>Ustilaginales</taxon>
        <taxon>Ustilaginaceae</taxon>
        <taxon>Ustilago</taxon>
    </lineage>
</organism>